<gene>
    <name evidence="2" type="ORF">CLAFUR5_00687</name>
</gene>
<keyword evidence="3" id="KW-1185">Reference proteome</keyword>
<organism evidence="2 3">
    <name type="scientific">Passalora fulva</name>
    <name type="common">Tomato leaf mold</name>
    <name type="synonym">Cladosporium fulvum</name>
    <dbReference type="NCBI Taxonomy" id="5499"/>
    <lineage>
        <taxon>Eukaryota</taxon>
        <taxon>Fungi</taxon>
        <taxon>Dikarya</taxon>
        <taxon>Ascomycota</taxon>
        <taxon>Pezizomycotina</taxon>
        <taxon>Dothideomycetes</taxon>
        <taxon>Dothideomycetidae</taxon>
        <taxon>Mycosphaerellales</taxon>
        <taxon>Mycosphaerellaceae</taxon>
        <taxon>Fulvia</taxon>
    </lineage>
</organism>
<dbReference type="KEGG" id="ffu:CLAFUR5_00687"/>
<reference evidence="2" key="1">
    <citation type="submission" date="2021-12" db="EMBL/GenBank/DDBJ databases">
        <authorList>
            <person name="Zaccaron A."/>
            <person name="Stergiopoulos I."/>
        </authorList>
    </citation>
    <scope>NUCLEOTIDE SEQUENCE</scope>
    <source>
        <strain evidence="2">Race5_Kim</strain>
    </source>
</reference>
<proteinExistence type="predicted"/>
<accession>A0A9Q8P3E5</accession>
<feature type="region of interest" description="Disordered" evidence="1">
    <location>
        <begin position="1"/>
        <end position="113"/>
    </location>
</feature>
<dbReference type="GeneID" id="71980565"/>
<protein>
    <submittedName>
        <fullName evidence="2">Uncharacterized protein</fullName>
    </submittedName>
</protein>
<dbReference type="AlphaFoldDB" id="A0A9Q8P3E5"/>
<feature type="compositionally biased region" description="Polar residues" evidence="1">
    <location>
        <begin position="26"/>
        <end position="86"/>
    </location>
</feature>
<feature type="compositionally biased region" description="Basic and acidic residues" evidence="1">
    <location>
        <begin position="104"/>
        <end position="113"/>
    </location>
</feature>
<evidence type="ECO:0000313" key="3">
    <source>
        <dbReference type="Proteomes" id="UP000756132"/>
    </source>
</evidence>
<dbReference type="EMBL" id="CP090163">
    <property type="protein sequence ID" value="UJO11714.1"/>
    <property type="molecule type" value="Genomic_DNA"/>
</dbReference>
<dbReference type="OrthoDB" id="4161095at2759"/>
<dbReference type="Proteomes" id="UP000756132">
    <property type="component" value="Chromosome 1"/>
</dbReference>
<sequence length="113" mass="12039">MSSNQSFSSSASYSYSSSSSRSNNNGQATGQASMQQTYTDPSGNTHVKTSNQALGQPVVQDSRSYDAQGQELAGTTSGGSSRITDVSDSEQAKRDAEYEERMEDEYAKREGGA</sequence>
<dbReference type="RefSeq" id="XP_047756080.1">
    <property type="nucleotide sequence ID" value="XM_047899835.1"/>
</dbReference>
<evidence type="ECO:0000313" key="2">
    <source>
        <dbReference type="EMBL" id="UJO11714.1"/>
    </source>
</evidence>
<name>A0A9Q8P3E5_PASFU</name>
<evidence type="ECO:0000256" key="1">
    <source>
        <dbReference type="SAM" id="MobiDB-lite"/>
    </source>
</evidence>
<reference evidence="2" key="2">
    <citation type="journal article" date="2022" name="Microb. Genom.">
        <title>A chromosome-scale genome assembly of the tomato pathogen Cladosporium fulvum reveals a compartmentalized genome architecture and the presence of a dispensable chromosome.</title>
        <authorList>
            <person name="Zaccaron A.Z."/>
            <person name="Chen L.H."/>
            <person name="Samaras A."/>
            <person name="Stergiopoulos I."/>
        </authorList>
    </citation>
    <scope>NUCLEOTIDE SEQUENCE</scope>
    <source>
        <strain evidence="2">Race5_Kim</strain>
    </source>
</reference>
<dbReference type="OMA" id="THEQRYD"/>
<feature type="compositionally biased region" description="Low complexity" evidence="1">
    <location>
        <begin position="1"/>
        <end position="25"/>
    </location>
</feature>